<dbReference type="RefSeq" id="WP_106624157.1">
    <property type="nucleotide sequence ID" value="NZ_CP032819.1"/>
</dbReference>
<gene>
    <name evidence="1" type="ORF">D8S85_20740</name>
</gene>
<dbReference type="AlphaFoldDB" id="A0A3Q9ISF7"/>
<name>A0A3Q9ISF7_9BACT</name>
<sequence length="544" mass="61132">MRRLIYILVLLLFVSCYDDKGNYDYEDINTVAVELDELYSVRLDKDTTLTIVPRLSQFLQKDDKNLSYVWLYSTINHNFYGLASREGFDTVSIEPNLRFHIDPEEKNLKYEHFFRLNVYDEITGIEYPVNTTIKLIKPYDGTWMVLHSKNGHTELGSIEYIGANIVVNEDAYYKESGKRLEGKPLCLGQYTTSVKYYGTGSGWNMFYVFTDVAREAGVYCQWKKFEKKDSLSRMVAPMAQAGFDFQHVEMMDGDGSASALLLSNGVLYQIPRAGKVYKPGSGLTGEVKITLATKVMNNALLYDEAGHRFAFYYNKSDGLGVKKYDPLYFNEGEENSDLIQSIPVRDGNATGVDPNKLSPDQKVLYVGTGYQFDQGWTSTYAYGLAKSNDKCFVYEFNPRGFTYSDYVSFNAYYQIDLPKGLDENACFASTPPYSGIIFYASGNTVYRLDFKQAGGKATAIYTHSGGKATKMKFAKRKAPGEGVFAAYEFDLQRSLGVSFDMGNGKSDFVILNLSSTGSVGANSATYPATQVYSDFGEVTDFVFI</sequence>
<keyword evidence="2" id="KW-1185">Reference proteome</keyword>
<dbReference type="OrthoDB" id="1094435at2"/>
<organism evidence="1 2">
    <name type="scientific">Butyricimonas faecalis</name>
    <dbReference type="NCBI Taxonomy" id="2093856"/>
    <lineage>
        <taxon>Bacteria</taxon>
        <taxon>Pseudomonadati</taxon>
        <taxon>Bacteroidota</taxon>
        <taxon>Bacteroidia</taxon>
        <taxon>Bacteroidales</taxon>
        <taxon>Odoribacteraceae</taxon>
        <taxon>Butyricimonas</taxon>
    </lineage>
</organism>
<dbReference type="KEGG" id="buy:D8S85_20740"/>
<protein>
    <recommendedName>
        <fullName evidence="3">PKD-like family protein</fullName>
    </recommendedName>
</protein>
<accession>A0A3Q9ISF7</accession>
<evidence type="ECO:0008006" key="3">
    <source>
        <dbReference type="Google" id="ProtNLM"/>
    </source>
</evidence>
<proteinExistence type="predicted"/>
<dbReference type="PROSITE" id="PS51257">
    <property type="entry name" value="PROKAR_LIPOPROTEIN"/>
    <property type="match status" value="1"/>
</dbReference>
<dbReference type="EMBL" id="CP032819">
    <property type="protein sequence ID" value="AZS31735.1"/>
    <property type="molecule type" value="Genomic_DNA"/>
</dbReference>
<dbReference type="InterPro" id="IPR032183">
    <property type="entry name" value="PKD-like"/>
</dbReference>
<reference evidence="1 2" key="1">
    <citation type="submission" date="2018-10" db="EMBL/GenBank/DDBJ databases">
        <title>Butyricimonas faecalis sp. nov., isolated from human faeces and emended description of the genus Butyricimonas.</title>
        <authorList>
            <person name="Le Roy T."/>
            <person name="Van der Smissen P."/>
            <person name="Paquot A."/>
            <person name="Delzenne N."/>
            <person name="Muccioli G."/>
            <person name="Collet J.-F."/>
            <person name="Cani P.D."/>
        </authorList>
    </citation>
    <scope>NUCLEOTIDE SEQUENCE [LARGE SCALE GENOMIC DNA]</scope>
    <source>
        <strain evidence="1 2">H184</strain>
    </source>
</reference>
<dbReference type="Pfam" id="PF16407">
    <property type="entry name" value="PKD_2"/>
    <property type="match status" value="1"/>
</dbReference>
<evidence type="ECO:0000313" key="2">
    <source>
        <dbReference type="Proteomes" id="UP000270673"/>
    </source>
</evidence>
<evidence type="ECO:0000313" key="1">
    <source>
        <dbReference type="EMBL" id="AZS31735.1"/>
    </source>
</evidence>
<dbReference type="Proteomes" id="UP000270673">
    <property type="component" value="Chromosome"/>
</dbReference>